<dbReference type="SUPFAM" id="SSF75011">
    <property type="entry name" value="3-carboxy-cis,cis-mucoante lactonizing enzyme"/>
    <property type="match status" value="1"/>
</dbReference>
<evidence type="ECO:0000256" key="3">
    <source>
        <dbReference type="SAM" id="SignalP"/>
    </source>
</evidence>
<evidence type="ECO:0000313" key="5">
    <source>
        <dbReference type="Proteomes" id="UP000000343"/>
    </source>
</evidence>
<dbReference type="Pfam" id="PF10282">
    <property type="entry name" value="Lactonase"/>
    <property type="match status" value="1"/>
</dbReference>
<dbReference type="KEGG" id="acm:AciX9_1139"/>
<organism evidence="5">
    <name type="scientific">Granulicella tundricola (strain ATCC BAA-1859 / DSM 23138 / MP5ACTX9)</name>
    <dbReference type="NCBI Taxonomy" id="1198114"/>
    <lineage>
        <taxon>Bacteria</taxon>
        <taxon>Pseudomonadati</taxon>
        <taxon>Acidobacteriota</taxon>
        <taxon>Terriglobia</taxon>
        <taxon>Terriglobales</taxon>
        <taxon>Acidobacteriaceae</taxon>
        <taxon>Granulicella</taxon>
    </lineage>
</organism>
<dbReference type="OrthoDB" id="9798862at2"/>
<proteinExistence type="inferred from homology"/>
<dbReference type="PANTHER" id="PTHR30344">
    <property type="entry name" value="6-PHOSPHOGLUCONOLACTONASE-RELATED"/>
    <property type="match status" value="1"/>
</dbReference>
<evidence type="ECO:0000256" key="2">
    <source>
        <dbReference type="ARBA" id="ARBA00022526"/>
    </source>
</evidence>
<dbReference type="PANTHER" id="PTHR30344:SF1">
    <property type="entry name" value="6-PHOSPHOGLUCONOLACTONASE"/>
    <property type="match status" value="1"/>
</dbReference>
<evidence type="ECO:0000313" key="4">
    <source>
        <dbReference type="EMBL" id="ADW68202.1"/>
    </source>
</evidence>
<dbReference type="Proteomes" id="UP000000343">
    <property type="component" value="Chromosome"/>
</dbReference>
<sequence length="383" mass="37898">MSKRVLARVMAAAGVSAVALLSGCSGFFVPETTTTTGSTGTSSGDYVYIVNQTSDTLSGLVVGTSTLTGATGSPYGLTQGLTPSSVAVTRANTFVYVGGAGAIEFFSIGTGGALTLQNSAAASAAANFVSMDTSPDGQWLLALDSITDSLYVFGINSTTGALTLTAQASYSLAANANAAVPKMVRLSPNGAYVFLALGAAGDVILPFVTSNGSLGTTEQALALPSGFSDNAVAIDANSAFVYFARGGTNAGTSGVASYSLGTGGLLTAVQTLAVSGDAPYSILLDATGTYAYTANRGDGTVSGFSIASGTLKALTGSPYKSGTLATALVEDNSKKYVIAGAFGASPDLTMYSFDTTTAGQLDSAGTFASGTDPAGVFALAATH</sequence>
<dbReference type="GO" id="GO:0017057">
    <property type="term" value="F:6-phosphogluconolactonase activity"/>
    <property type="evidence" value="ECO:0007669"/>
    <property type="project" value="TreeGrafter"/>
</dbReference>
<keyword evidence="2" id="KW-0119">Carbohydrate metabolism</keyword>
<comment type="similarity">
    <text evidence="1">Belongs to the cycloisomerase 2 family.</text>
</comment>
<keyword evidence="3" id="KW-0732">Signal</keyword>
<protein>
    <recommendedName>
        <fullName evidence="6">Lipoprotein</fullName>
    </recommendedName>
</protein>
<dbReference type="PaxDb" id="1198114-AciX9_1139"/>
<keyword evidence="5" id="KW-1185">Reference proteome</keyword>
<dbReference type="GO" id="GO:0006006">
    <property type="term" value="P:glucose metabolic process"/>
    <property type="evidence" value="ECO:0007669"/>
    <property type="project" value="UniProtKB-KW"/>
</dbReference>
<keyword evidence="2" id="KW-0313">Glucose metabolism</keyword>
<feature type="signal peptide" evidence="3">
    <location>
        <begin position="1"/>
        <end position="21"/>
    </location>
</feature>
<reference evidence="5" key="1">
    <citation type="submission" date="2011-01" db="EMBL/GenBank/DDBJ databases">
        <title>Complete sequence of chromosome of Acidobacterium sp. MP5ACTX9.</title>
        <authorList>
            <consortium name="US DOE Joint Genome Institute"/>
            <person name="Lucas S."/>
            <person name="Copeland A."/>
            <person name="Lapidus A."/>
            <person name="Cheng J.-F."/>
            <person name="Goodwin L."/>
            <person name="Pitluck S."/>
            <person name="Teshima H."/>
            <person name="Detter J.C."/>
            <person name="Han C."/>
            <person name="Tapia R."/>
            <person name="Land M."/>
            <person name="Hauser L."/>
            <person name="Kyrpides N."/>
            <person name="Ivanova N."/>
            <person name="Ovchinnikova G."/>
            <person name="Pagani I."/>
            <person name="Rawat S.R."/>
            <person name="Mannisto M."/>
            <person name="Haggblom M.M."/>
            <person name="Woyke T."/>
        </authorList>
    </citation>
    <scope>NUCLEOTIDE SEQUENCE [LARGE SCALE GENOMIC DNA]</scope>
    <source>
        <strain evidence="5">MP5ACTX9</strain>
    </source>
</reference>
<accession>E8X3L1</accession>
<evidence type="ECO:0008006" key="6">
    <source>
        <dbReference type="Google" id="ProtNLM"/>
    </source>
</evidence>
<dbReference type="HOGENOM" id="CLU_721140_0_0_0"/>
<evidence type="ECO:0000256" key="1">
    <source>
        <dbReference type="ARBA" id="ARBA00005564"/>
    </source>
</evidence>
<dbReference type="InterPro" id="IPR050282">
    <property type="entry name" value="Cycloisomerase_2"/>
</dbReference>
<dbReference type="EMBL" id="CP002480">
    <property type="protein sequence ID" value="ADW68202.1"/>
    <property type="molecule type" value="Genomic_DNA"/>
</dbReference>
<gene>
    <name evidence="4" type="ordered locus">AciX9_1139</name>
</gene>
<dbReference type="AlphaFoldDB" id="E8X3L1"/>
<dbReference type="eggNOG" id="COG2706">
    <property type="taxonomic scope" value="Bacteria"/>
</dbReference>
<dbReference type="InterPro" id="IPR019405">
    <property type="entry name" value="Lactonase_7-beta_prop"/>
</dbReference>
<dbReference type="PROSITE" id="PS51257">
    <property type="entry name" value="PROKAR_LIPOPROTEIN"/>
    <property type="match status" value="1"/>
</dbReference>
<name>E8X3L1_GRATM</name>
<feature type="chain" id="PRO_5003230200" description="Lipoprotein" evidence="3">
    <location>
        <begin position="22"/>
        <end position="383"/>
    </location>
</feature>
<dbReference type="STRING" id="1198114.AciX9_1139"/>
<dbReference type="RefSeq" id="WP_013579525.1">
    <property type="nucleotide sequence ID" value="NC_015064.1"/>
</dbReference>
<dbReference type="Gene3D" id="2.130.10.10">
    <property type="entry name" value="YVTN repeat-like/Quinoprotein amine dehydrogenase"/>
    <property type="match status" value="2"/>
</dbReference>
<dbReference type="InterPro" id="IPR015943">
    <property type="entry name" value="WD40/YVTN_repeat-like_dom_sf"/>
</dbReference>